<dbReference type="HAMAP" id="MF_04137">
    <property type="entry name" value="I_SPANIN_LAMBDA"/>
    <property type="match status" value="1"/>
</dbReference>
<sequence length="151" mass="17312">MIWLLKYWRLLAGVCLMALIACLAQAVSHYYHQFQRAEQQALLRQQTIDDMQRRQKSVAALDHKYTQELANAQASIDQLERDIAAGHRRLRLNATCQQRSASAAASVDDATRARLADAAQRDYFTLRRRIELAGTQINGLQQYIHTQCLKQ</sequence>
<evidence type="ECO:0000313" key="4">
    <source>
        <dbReference type="Proteomes" id="UP001195624"/>
    </source>
</evidence>
<keyword evidence="2" id="KW-0732">Signal</keyword>
<feature type="chain" id="PRO_5045049196" evidence="2">
    <location>
        <begin position="27"/>
        <end position="151"/>
    </location>
</feature>
<dbReference type="EC" id="3.4.-.-" evidence="3"/>
<feature type="signal peptide" evidence="2">
    <location>
        <begin position="1"/>
        <end position="26"/>
    </location>
</feature>
<proteinExistence type="inferred from homology"/>
<feature type="coiled-coil region" evidence="1">
    <location>
        <begin position="62"/>
        <end position="89"/>
    </location>
</feature>
<dbReference type="Pfam" id="PF03245">
    <property type="entry name" value="Phage_lysis"/>
    <property type="match status" value="1"/>
</dbReference>
<keyword evidence="3" id="KW-0378">Hydrolase</keyword>
<organism evidence="3 4">
    <name type="scientific">Winslowiella toletana</name>
    <dbReference type="NCBI Taxonomy" id="92490"/>
    <lineage>
        <taxon>Bacteria</taxon>
        <taxon>Pseudomonadati</taxon>
        <taxon>Pseudomonadota</taxon>
        <taxon>Gammaproteobacteria</taxon>
        <taxon>Enterobacterales</taxon>
        <taxon>Erwiniaceae</taxon>
        <taxon>Winslowiella</taxon>
    </lineage>
</organism>
<evidence type="ECO:0000256" key="1">
    <source>
        <dbReference type="SAM" id="Coils"/>
    </source>
</evidence>
<dbReference type="GO" id="GO:0016787">
    <property type="term" value="F:hydrolase activity"/>
    <property type="evidence" value="ECO:0007669"/>
    <property type="project" value="UniProtKB-KW"/>
</dbReference>
<evidence type="ECO:0000313" key="3">
    <source>
        <dbReference type="EMBL" id="MBP2167730.1"/>
    </source>
</evidence>
<reference evidence="4" key="2">
    <citation type="submission" date="2023-07" db="EMBL/GenBank/DDBJ databases">
        <title>Genome mining of underrepresented organisms for secondary metabolites.</title>
        <authorList>
            <person name="D'Agostino P.M."/>
        </authorList>
    </citation>
    <scope>NUCLEOTIDE SEQUENCE [LARGE SCALE GENOMIC DNA]</scope>
    <source>
        <strain evidence="4">WS4403</strain>
    </source>
</reference>
<dbReference type="Proteomes" id="UP001195624">
    <property type="component" value="Unassembled WGS sequence"/>
</dbReference>
<gene>
    <name evidence="3" type="ORF">J2125_000922</name>
</gene>
<reference evidence="3 4" key="1">
    <citation type="submission" date="2021-03" db="EMBL/GenBank/DDBJ databases">
        <authorList>
            <person name="D'Agostino P."/>
            <person name="Huntemann M."/>
            <person name="Clum A."/>
            <person name="Spunde A."/>
            <person name="Palaniappan K."/>
            <person name="Ritter S."/>
            <person name="Mikhailova N."/>
            <person name="Chen I.-M."/>
            <person name="Stamatis D."/>
            <person name="Reddy T."/>
            <person name="O'Malley R."/>
            <person name="Daum C."/>
            <person name="Shapiro N."/>
            <person name="Ivanova N."/>
            <person name="Kyrpides N."/>
            <person name="Woyke T."/>
        </authorList>
    </citation>
    <scope>NUCLEOTIDE SEQUENCE [LARGE SCALE GENOMIC DNA]</scope>
    <source>
        <strain evidence="3 4">WS4403</strain>
    </source>
</reference>
<dbReference type="RefSeq" id="WP_017803341.1">
    <property type="nucleotide sequence ID" value="NZ_JAGGMQ010000001.1"/>
</dbReference>
<protein>
    <submittedName>
        <fullName evidence="3">Prophage endopeptidase</fullName>
        <ecNumber evidence="3">3.4.-.-</ecNumber>
    </submittedName>
</protein>
<comment type="caution">
    <text evidence="3">The sequence shown here is derived from an EMBL/GenBank/DDBJ whole genome shotgun (WGS) entry which is preliminary data.</text>
</comment>
<name>A0ABS4P538_9GAMM</name>
<dbReference type="PROSITE" id="PS51257">
    <property type="entry name" value="PROKAR_LIPOPROTEIN"/>
    <property type="match status" value="1"/>
</dbReference>
<keyword evidence="4" id="KW-1185">Reference proteome</keyword>
<accession>A0ABS4P538</accession>
<dbReference type="InterPro" id="IPR004929">
    <property type="entry name" value="I-spanin"/>
</dbReference>
<dbReference type="EMBL" id="JAGGMQ010000001">
    <property type="protein sequence ID" value="MBP2167730.1"/>
    <property type="molecule type" value="Genomic_DNA"/>
</dbReference>
<keyword evidence="1" id="KW-0175">Coiled coil</keyword>
<evidence type="ECO:0000256" key="2">
    <source>
        <dbReference type="SAM" id="SignalP"/>
    </source>
</evidence>